<dbReference type="AlphaFoldDB" id="A0A385YRN6"/>
<feature type="transmembrane region" description="Helical" evidence="1">
    <location>
        <begin position="462"/>
        <end position="485"/>
    </location>
</feature>
<feature type="transmembrane region" description="Helical" evidence="1">
    <location>
        <begin position="906"/>
        <end position="931"/>
    </location>
</feature>
<dbReference type="Pfam" id="PF00873">
    <property type="entry name" value="ACR_tran"/>
    <property type="match status" value="1"/>
</dbReference>
<feature type="transmembrane region" description="Helical" evidence="1">
    <location>
        <begin position="333"/>
        <end position="352"/>
    </location>
</feature>
<feature type="transmembrane region" description="Helical" evidence="1">
    <location>
        <begin position="880"/>
        <end position="900"/>
    </location>
</feature>
<feature type="transmembrane region" description="Helical" evidence="1">
    <location>
        <begin position="854"/>
        <end position="873"/>
    </location>
</feature>
<dbReference type="InterPro" id="IPR001036">
    <property type="entry name" value="Acrflvin-R"/>
</dbReference>
<dbReference type="KEGG" id="paek:D3873_03855"/>
<dbReference type="OrthoDB" id="9757876at2"/>
<feature type="transmembrane region" description="Helical" evidence="1">
    <location>
        <begin position="359"/>
        <end position="379"/>
    </location>
</feature>
<keyword evidence="1" id="KW-1133">Transmembrane helix</keyword>
<dbReference type="GO" id="GO:0005886">
    <property type="term" value="C:plasma membrane"/>
    <property type="evidence" value="ECO:0007669"/>
    <property type="project" value="TreeGrafter"/>
</dbReference>
<dbReference type="EMBL" id="CP032418">
    <property type="protein sequence ID" value="AYC29050.1"/>
    <property type="molecule type" value="Genomic_DNA"/>
</dbReference>
<dbReference type="Gene3D" id="3.30.70.1430">
    <property type="entry name" value="Multidrug efflux transporter AcrB pore domain"/>
    <property type="match status" value="2"/>
</dbReference>
<accession>A0A385YRN6</accession>
<keyword evidence="1" id="KW-0812">Transmembrane</keyword>
<feature type="transmembrane region" description="Helical" evidence="1">
    <location>
        <begin position="385"/>
        <end position="409"/>
    </location>
</feature>
<dbReference type="PRINTS" id="PR00702">
    <property type="entry name" value="ACRIFLAVINRP"/>
</dbReference>
<keyword evidence="3" id="KW-1185">Reference proteome</keyword>
<feature type="transmembrane region" description="Helical" evidence="1">
    <location>
        <begin position="521"/>
        <end position="539"/>
    </location>
</feature>
<name>A0A385YRN6_9BACL</name>
<dbReference type="RefSeq" id="WP_119882791.1">
    <property type="nucleotide sequence ID" value="NZ_CP032418.1"/>
</dbReference>
<dbReference type="Gene3D" id="3.30.2090.10">
    <property type="entry name" value="Multidrug efflux transporter AcrB TolC docking domain, DN and DC subdomains"/>
    <property type="match status" value="2"/>
</dbReference>
<gene>
    <name evidence="2" type="ORF">D3873_03855</name>
</gene>
<dbReference type="SUPFAM" id="SSF82714">
    <property type="entry name" value="Multidrug efflux transporter AcrB TolC docking domain, DN and DC subdomains"/>
    <property type="match status" value="2"/>
</dbReference>
<feature type="transmembrane region" description="Helical" evidence="1">
    <location>
        <begin position="430"/>
        <end position="456"/>
    </location>
</feature>
<dbReference type="InterPro" id="IPR027463">
    <property type="entry name" value="AcrB_DN_DC_subdom"/>
</dbReference>
<protein>
    <submittedName>
        <fullName evidence="2">Efflux RND transporter permease subunit</fullName>
    </submittedName>
</protein>
<feature type="transmembrane region" description="Helical" evidence="1">
    <location>
        <begin position="985"/>
        <end position="1009"/>
    </location>
</feature>
<feature type="transmembrane region" description="Helical" evidence="1">
    <location>
        <begin position="12"/>
        <end position="30"/>
    </location>
</feature>
<sequence>MKISDFSIKRPVFTMVTMILVLVLGAVSFFKIPVTLIPELNPPIGVVVTNYAGASPKEVSEKVTKPIESNLATLPGIKSIQSVSEEGSNFLLMQFDWSTSIEDVEMDILQRIDLTPIPEGAEKPRFLKFDPSQFPIIQLSLRSTDASVPISSLATELEQELRRIDGVASVNVSGKITEEIQVLLNQQQLVKYGVGQSDIIAAIQGNNQSLPGAPVETDDGLRLTTRVISTLTTVEDLEGLVVFTNPATGKNVRLSDVASVKKALSEQTLMTRANEQDAVLMSVLQESGSNTASVSKAFQASLKTLLQSKEYENVQADILFDQGDYIQLAIQNIGSSLLFGALFAMVVLFLFLRGIRSPIIIGVAIPYSVIVTFVLMFFADFAINIMTLGALALGIGMLVDNAIVVIENIERHLAMGKSKRQAASDGTKEVGGAIIASTLTTVAVFVPVVFISGLIGQLFKEFALTISFSLIASLVVAQTVIPMVASRILTTPKGNLDARRRRSKAYGNFERSIQWSLRNRWVVIGLTTIFMGASIYGLTKVGTEFLPATDEGFVSISVELPNGSSTDKTDETVKEIEKTLEQEKNVDVFVSMIGGTQQGASQGTSEANKAELYVKLVPLSEREESVFTFVERVEKKVQKNVLNDAMVSFNLQTTAGSTPNTLSFTATDSNEKELKEAVQEIQSTLSSLPHVRKVTNDLNDTVKEIQIEVNREEARKVGLLPAQIGQMVQSITKGVMATQIVSEQEDVFGVRVAYDPDVIKSVASLKSLQLKTPSGSFVPLESIAAITTENGPVSIKRYDQAHSASFTVEYESAVSLGEISEEVDREIEKLSLSENVELNFSGDRELFEGAIDDMILALLLAVILVYLVMAAQFESFVYPFVIMFSVPLMIIGVAASLVITKTPISITAVIGLLVLVGIVVNNGIVLVDYILQQKRAGKSTAESLIISAKDRVRPILMTALTTILGLVPLALALGEGTEINQPMGIAVIGGLISSTFLTLYIIPIIFSFVDSETRKKVFLD</sequence>
<dbReference type="Gene3D" id="3.30.70.1320">
    <property type="entry name" value="Multidrug efflux transporter AcrB pore domain like"/>
    <property type="match status" value="1"/>
</dbReference>
<dbReference type="Proteomes" id="UP000265725">
    <property type="component" value="Chromosome"/>
</dbReference>
<dbReference type="PANTHER" id="PTHR32063">
    <property type="match status" value="1"/>
</dbReference>
<dbReference type="PANTHER" id="PTHR32063:SF0">
    <property type="entry name" value="SWARMING MOTILITY PROTEIN SWRC"/>
    <property type="match status" value="1"/>
</dbReference>
<proteinExistence type="predicted"/>
<evidence type="ECO:0000256" key="1">
    <source>
        <dbReference type="SAM" id="Phobius"/>
    </source>
</evidence>
<keyword evidence="1" id="KW-0472">Membrane</keyword>
<organism evidence="2 3">
    <name type="scientific">Paenisporosarcina cavernae</name>
    <dbReference type="NCBI Taxonomy" id="2320858"/>
    <lineage>
        <taxon>Bacteria</taxon>
        <taxon>Bacillati</taxon>
        <taxon>Bacillota</taxon>
        <taxon>Bacilli</taxon>
        <taxon>Bacillales</taxon>
        <taxon>Caryophanaceae</taxon>
        <taxon>Paenisporosarcina</taxon>
    </lineage>
</organism>
<dbReference type="SUPFAM" id="SSF82866">
    <property type="entry name" value="Multidrug efflux transporter AcrB transmembrane domain"/>
    <property type="match status" value="2"/>
</dbReference>
<evidence type="ECO:0000313" key="2">
    <source>
        <dbReference type="EMBL" id="AYC29050.1"/>
    </source>
</evidence>
<dbReference type="SUPFAM" id="SSF82693">
    <property type="entry name" value="Multidrug efflux transporter AcrB pore domain, PN1, PN2, PC1 and PC2 subdomains"/>
    <property type="match status" value="3"/>
</dbReference>
<reference evidence="3" key="1">
    <citation type="submission" date="2018-09" db="EMBL/GenBank/DDBJ databases">
        <authorList>
            <person name="Zhu H."/>
        </authorList>
    </citation>
    <scope>NUCLEOTIDE SEQUENCE [LARGE SCALE GENOMIC DNA]</scope>
    <source>
        <strain evidence="3">K2R23-3</strain>
    </source>
</reference>
<dbReference type="Gene3D" id="3.30.70.1440">
    <property type="entry name" value="Multidrug efflux transporter AcrB pore domain"/>
    <property type="match status" value="1"/>
</dbReference>
<dbReference type="Gene3D" id="1.20.1640.10">
    <property type="entry name" value="Multidrug efflux transporter AcrB transmembrane domain"/>
    <property type="match status" value="2"/>
</dbReference>
<feature type="transmembrane region" description="Helical" evidence="1">
    <location>
        <begin position="952"/>
        <end position="973"/>
    </location>
</feature>
<evidence type="ECO:0000313" key="3">
    <source>
        <dbReference type="Proteomes" id="UP000265725"/>
    </source>
</evidence>
<dbReference type="GO" id="GO:0042910">
    <property type="term" value="F:xenobiotic transmembrane transporter activity"/>
    <property type="evidence" value="ECO:0007669"/>
    <property type="project" value="TreeGrafter"/>
</dbReference>